<feature type="transmembrane region" description="Helical" evidence="1">
    <location>
        <begin position="124"/>
        <end position="143"/>
    </location>
</feature>
<evidence type="ECO:0000256" key="1">
    <source>
        <dbReference type="SAM" id="Phobius"/>
    </source>
</evidence>
<keyword evidence="1" id="KW-1133">Transmembrane helix</keyword>
<organism evidence="2 3">
    <name type="scientific">Chitinophaga jiangningensis</name>
    <dbReference type="NCBI Taxonomy" id="1419482"/>
    <lineage>
        <taxon>Bacteria</taxon>
        <taxon>Pseudomonadati</taxon>
        <taxon>Bacteroidota</taxon>
        <taxon>Chitinophagia</taxon>
        <taxon>Chitinophagales</taxon>
        <taxon>Chitinophagaceae</taxon>
        <taxon>Chitinophaga</taxon>
    </lineage>
</organism>
<sequence>MKRVFLALKVIAIPVLYALFLRIIFDLKGWERIFSVMTISFLFLVPFVVGAVTIILSPKEKIKSDIYTLAMPWVPITVFFVITVAFGMEGMICWIMALPLFLFASSAGGFIARRFLKQKKNERIYTSFVLILPLLISPIEHHIGAHKKTFKAYTSIDIHADAATIWSQVTRVKAIPASADKGWLTKFMGFPRPVEAVLNYEGVGGYRKAIFTNGLTFHETVTTYIHQQKMVFDIKAHPQDIPAATMDEHIIIGGQFFDVLNGTYELERINGQTYRLHLYSHFTMNTTFNFYAGWWAKWIMKDIQNNILQVEKSRAENRGKI</sequence>
<dbReference type="Proteomes" id="UP000184420">
    <property type="component" value="Unassembled WGS sequence"/>
</dbReference>
<feature type="transmembrane region" description="Helical" evidence="1">
    <location>
        <begin position="94"/>
        <end position="112"/>
    </location>
</feature>
<feature type="transmembrane region" description="Helical" evidence="1">
    <location>
        <begin position="37"/>
        <end position="57"/>
    </location>
</feature>
<reference evidence="2 3" key="1">
    <citation type="submission" date="2016-11" db="EMBL/GenBank/DDBJ databases">
        <authorList>
            <person name="Jaros S."/>
            <person name="Januszkiewicz K."/>
            <person name="Wedrychowicz H."/>
        </authorList>
    </citation>
    <scope>NUCLEOTIDE SEQUENCE [LARGE SCALE GENOMIC DNA]</scope>
    <source>
        <strain evidence="2 3">DSM 27406</strain>
    </source>
</reference>
<accession>A0A1M7FZS2</accession>
<dbReference type="SUPFAM" id="SSF55961">
    <property type="entry name" value="Bet v1-like"/>
    <property type="match status" value="1"/>
</dbReference>
<protein>
    <recommendedName>
        <fullName evidence="4">Polyketide cyclase / dehydrase and lipid transport</fullName>
    </recommendedName>
</protein>
<feature type="transmembrane region" description="Helical" evidence="1">
    <location>
        <begin position="7"/>
        <end position="25"/>
    </location>
</feature>
<keyword evidence="1" id="KW-0472">Membrane</keyword>
<keyword evidence="1" id="KW-0812">Transmembrane</keyword>
<dbReference type="AlphaFoldDB" id="A0A1M7FZS2"/>
<dbReference type="RefSeq" id="WP_073083497.1">
    <property type="nucleotide sequence ID" value="NZ_FRBL01000006.1"/>
</dbReference>
<evidence type="ECO:0000313" key="2">
    <source>
        <dbReference type="EMBL" id="SHM09612.1"/>
    </source>
</evidence>
<proteinExistence type="predicted"/>
<dbReference type="EMBL" id="FRBL01000006">
    <property type="protein sequence ID" value="SHM09612.1"/>
    <property type="molecule type" value="Genomic_DNA"/>
</dbReference>
<evidence type="ECO:0000313" key="3">
    <source>
        <dbReference type="Proteomes" id="UP000184420"/>
    </source>
</evidence>
<evidence type="ECO:0008006" key="4">
    <source>
        <dbReference type="Google" id="ProtNLM"/>
    </source>
</evidence>
<keyword evidence="3" id="KW-1185">Reference proteome</keyword>
<feature type="transmembrane region" description="Helical" evidence="1">
    <location>
        <begin position="69"/>
        <end position="88"/>
    </location>
</feature>
<name>A0A1M7FZS2_9BACT</name>
<gene>
    <name evidence="2" type="ORF">SAMN05444266_106347</name>
</gene>
<dbReference type="STRING" id="1419482.SAMN05444266_106347"/>